<comment type="caution">
    <text evidence="8">The sequence shown here is derived from an EMBL/GenBank/DDBJ whole genome shotgun (WGS) entry which is preliminary data.</text>
</comment>
<keyword evidence="1 7" id="KW-0028">Amino-acid biosynthesis</keyword>
<keyword evidence="4 7" id="KW-0418">Kinase</keyword>
<gene>
    <name evidence="7" type="primary">aroK</name>
    <name evidence="8" type="ORF">C7383_103234</name>
</gene>
<dbReference type="GO" id="GO:0000287">
    <property type="term" value="F:magnesium ion binding"/>
    <property type="evidence" value="ECO:0007669"/>
    <property type="project" value="UniProtKB-UniRule"/>
</dbReference>
<dbReference type="CDD" id="cd00464">
    <property type="entry name" value="SK"/>
    <property type="match status" value="1"/>
</dbReference>
<dbReference type="InterPro" id="IPR000623">
    <property type="entry name" value="Shikimate_kinase/TSH1"/>
</dbReference>
<name>A0AB73T711_9FIRM</name>
<dbReference type="SUPFAM" id="SSF52540">
    <property type="entry name" value="P-loop containing nucleoside triphosphate hydrolases"/>
    <property type="match status" value="1"/>
</dbReference>
<comment type="subunit">
    <text evidence="7">Monomer.</text>
</comment>
<dbReference type="HAMAP" id="MF_00109">
    <property type="entry name" value="Shikimate_kinase"/>
    <property type="match status" value="1"/>
</dbReference>
<accession>A0AB73T711</accession>
<organism evidence="8 9">
    <name type="scientific">Murimonas intestini</name>
    <dbReference type="NCBI Taxonomy" id="1337051"/>
    <lineage>
        <taxon>Bacteria</taxon>
        <taxon>Bacillati</taxon>
        <taxon>Bacillota</taxon>
        <taxon>Clostridia</taxon>
        <taxon>Lachnospirales</taxon>
        <taxon>Lachnospiraceae</taxon>
        <taxon>Murimonas</taxon>
    </lineage>
</organism>
<dbReference type="GO" id="GO:0008652">
    <property type="term" value="P:amino acid biosynthetic process"/>
    <property type="evidence" value="ECO:0007669"/>
    <property type="project" value="UniProtKB-KW"/>
</dbReference>
<comment type="cofactor">
    <cofactor evidence="7">
        <name>Mg(2+)</name>
        <dbReference type="ChEBI" id="CHEBI:18420"/>
    </cofactor>
    <text evidence="7">Binds 1 Mg(2+) ion per subunit.</text>
</comment>
<feature type="binding site" evidence="7">
    <location>
        <position position="57"/>
    </location>
    <ligand>
        <name>substrate</name>
    </ligand>
</feature>
<evidence type="ECO:0000256" key="1">
    <source>
        <dbReference type="ARBA" id="ARBA00022605"/>
    </source>
</evidence>
<dbReference type="Gene3D" id="3.40.50.300">
    <property type="entry name" value="P-loop containing nucleotide triphosphate hydrolases"/>
    <property type="match status" value="1"/>
</dbReference>
<dbReference type="Pfam" id="PF01202">
    <property type="entry name" value="SKI"/>
    <property type="match status" value="1"/>
</dbReference>
<protein>
    <recommendedName>
        <fullName evidence="7">Shikimate kinase</fullName>
        <shortName evidence="7">SK</shortName>
        <ecNumber evidence="7">2.7.1.71</ecNumber>
    </recommendedName>
</protein>
<feature type="binding site" evidence="7">
    <location>
        <begin position="11"/>
        <end position="16"/>
    </location>
    <ligand>
        <name>ATP</name>
        <dbReference type="ChEBI" id="CHEBI:30616"/>
    </ligand>
</feature>
<keyword evidence="5 7" id="KW-0067">ATP-binding</keyword>
<keyword evidence="3 7" id="KW-0547">Nucleotide-binding</keyword>
<comment type="catalytic activity">
    <reaction evidence="7">
        <text>shikimate + ATP = 3-phosphoshikimate + ADP + H(+)</text>
        <dbReference type="Rhea" id="RHEA:13121"/>
        <dbReference type="ChEBI" id="CHEBI:15378"/>
        <dbReference type="ChEBI" id="CHEBI:30616"/>
        <dbReference type="ChEBI" id="CHEBI:36208"/>
        <dbReference type="ChEBI" id="CHEBI:145989"/>
        <dbReference type="ChEBI" id="CHEBI:456216"/>
        <dbReference type="EC" id="2.7.1.71"/>
    </reaction>
</comment>
<sequence length="171" mass="19498">MNHIILIGFMGSGKTSVGKKLAKNRKLEFVDTDKMIEEQSHMKVSEIFAEYGEEYFRNLETLTLRQLLDCEKSLVISVGGGLPVQPQNREYLKMLGSVIYLKASTRTLTERLKGDTSRPLLAEDSGESLSEKIDRLKSGREDIYREVADFEITTDNKGFRKIIEEINRYVG</sequence>
<comment type="function">
    <text evidence="7">Catalyzes the specific phosphorylation of the 3-hydroxyl group of shikimic acid using ATP as a cosubstrate.</text>
</comment>
<keyword evidence="9" id="KW-1185">Reference proteome</keyword>
<feature type="binding site" evidence="7">
    <location>
        <position position="80"/>
    </location>
    <ligand>
        <name>substrate</name>
    </ligand>
</feature>
<dbReference type="EMBL" id="QGGY01000003">
    <property type="protein sequence ID" value="PWJ77390.1"/>
    <property type="molecule type" value="Genomic_DNA"/>
</dbReference>
<feature type="binding site" evidence="7">
    <location>
        <position position="118"/>
    </location>
    <ligand>
        <name>ATP</name>
        <dbReference type="ChEBI" id="CHEBI:30616"/>
    </ligand>
</feature>
<keyword evidence="6 7" id="KW-0057">Aromatic amino acid biosynthesis</keyword>
<dbReference type="GO" id="GO:0004765">
    <property type="term" value="F:shikimate kinase activity"/>
    <property type="evidence" value="ECO:0007669"/>
    <property type="project" value="UniProtKB-UniRule"/>
</dbReference>
<dbReference type="InterPro" id="IPR031322">
    <property type="entry name" value="Shikimate/glucono_kinase"/>
</dbReference>
<keyword evidence="7" id="KW-0460">Magnesium</keyword>
<dbReference type="EC" id="2.7.1.71" evidence="7"/>
<dbReference type="PANTHER" id="PTHR21087:SF16">
    <property type="entry name" value="SHIKIMATE KINASE 1, CHLOROPLASTIC"/>
    <property type="match status" value="1"/>
</dbReference>
<dbReference type="GO" id="GO:0009073">
    <property type="term" value="P:aromatic amino acid family biosynthetic process"/>
    <property type="evidence" value="ECO:0007669"/>
    <property type="project" value="UniProtKB-KW"/>
</dbReference>
<dbReference type="Proteomes" id="UP000245412">
    <property type="component" value="Unassembled WGS sequence"/>
</dbReference>
<dbReference type="RefSeq" id="WP_109625493.1">
    <property type="nucleotide sequence ID" value="NZ_CABJAT010000007.1"/>
</dbReference>
<feature type="binding site" evidence="7">
    <location>
        <position position="15"/>
    </location>
    <ligand>
        <name>Mg(2+)</name>
        <dbReference type="ChEBI" id="CHEBI:18420"/>
    </ligand>
</feature>
<evidence type="ECO:0000313" key="8">
    <source>
        <dbReference type="EMBL" id="PWJ77390.1"/>
    </source>
</evidence>
<dbReference type="GO" id="GO:0009423">
    <property type="term" value="P:chorismate biosynthetic process"/>
    <property type="evidence" value="ECO:0007669"/>
    <property type="project" value="UniProtKB-UniRule"/>
</dbReference>
<keyword evidence="7" id="KW-0479">Metal-binding</keyword>
<keyword evidence="7" id="KW-0963">Cytoplasm</keyword>
<evidence type="ECO:0000313" key="9">
    <source>
        <dbReference type="Proteomes" id="UP000245412"/>
    </source>
</evidence>
<comment type="subcellular location">
    <subcellularLocation>
        <location evidence="7">Cytoplasm</location>
    </subcellularLocation>
</comment>
<evidence type="ECO:0000256" key="5">
    <source>
        <dbReference type="ARBA" id="ARBA00022840"/>
    </source>
</evidence>
<comment type="caution">
    <text evidence="7">Lacks conserved residue(s) required for the propagation of feature annotation.</text>
</comment>
<dbReference type="PANTHER" id="PTHR21087">
    <property type="entry name" value="SHIKIMATE KINASE"/>
    <property type="match status" value="1"/>
</dbReference>
<evidence type="ECO:0000256" key="6">
    <source>
        <dbReference type="ARBA" id="ARBA00023141"/>
    </source>
</evidence>
<dbReference type="AlphaFoldDB" id="A0AB73T711"/>
<keyword evidence="2 7" id="KW-0808">Transferase</keyword>
<proteinExistence type="inferred from homology"/>
<feature type="binding site" evidence="7">
    <location>
        <position position="33"/>
    </location>
    <ligand>
        <name>substrate</name>
    </ligand>
</feature>
<evidence type="ECO:0000256" key="7">
    <source>
        <dbReference type="HAMAP-Rule" id="MF_00109"/>
    </source>
</evidence>
<feature type="binding site" evidence="7">
    <location>
        <position position="140"/>
    </location>
    <ligand>
        <name>substrate</name>
    </ligand>
</feature>
<dbReference type="GO" id="GO:0005829">
    <property type="term" value="C:cytosol"/>
    <property type="evidence" value="ECO:0007669"/>
    <property type="project" value="TreeGrafter"/>
</dbReference>
<dbReference type="GO" id="GO:0005524">
    <property type="term" value="F:ATP binding"/>
    <property type="evidence" value="ECO:0007669"/>
    <property type="project" value="UniProtKB-UniRule"/>
</dbReference>
<evidence type="ECO:0000256" key="3">
    <source>
        <dbReference type="ARBA" id="ARBA00022741"/>
    </source>
</evidence>
<dbReference type="InterPro" id="IPR027417">
    <property type="entry name" value="P-loop_NTPase"/>
</dbReference>
<dbReference type="PRINTS" id="PR01100">
    <property type="entry name" value="SHIKIMTKNASE"/>
</dbReference>
<evidence type="ECO:0000256" key="2">
    <source>
        <dbReference type="ARBA" id="ARBA00022679"/>
    </source>
</evidence>
<reference evidence="8 9" key="1">
    <citation type="submission" date="2018-05" db="EMBL/GenBank/DDBJ databases">
        <authorList>
            <person name="Goeker M."/>
            <person name="Huntemann M."/>
            <person name="Clum A."/>
            <person name="Pillay M."/>
            <person name="Palaniappan K."/>
            <person name="Varghese N."/>
            <person name="Mikhailova N."/>
            <person name="Stamatis D."/>
            <person name="Reddy T."/>
            <person name="Daum C."/>
            <person name="Shapiro N."/>
            <person name="Ivanova N."/>
            <person name="Kyrpides N."/>
            <person name="Woyke T."/>
        </authorList>
    </citation>
    <scope>NUCLEOTIDE SEQUENCE [LARGE SCALE GENOMIC DNA]</scope>
    <source>
        <strain evidence="8 9">DSM 26524</strain>
    </source>
</reference>
<comment type="pathway">
    <text evidence="7">Metabolic intermediate biosynthesis; chorismate biosynthesis; chorismate from D-erythrose 4-phosphate and phosphoenolpyruvate: step 5/7.</text>
</comment>
<comment type="similarity">
    <text evidence="7">Belongs to the shikimate kinase family.</text>
</comment>
<evidence type="ECO:0000256" key="4">
    <source>
        <dbReference type="ARBA" id="ARBA00022777"/>
    </source>
</evidence>